<reference evidence="4" key="1">
    <citation type="submission" date="2021-03" db="EMBL/GenBank/DDBJ databases">
        <title>Whole genome sequence of Jiella sp. CQZ9-1.</title>
        <authorList>
            <person name="Tuo L."/>
        </authorList>
    </citation>
    <scope>NUCLEOTIDE SEQUENCE</scope>
    <source>
        <strain evidence="4">CQZ9-1</strain>
    </source>
</reference>
<dbReference type="GO" id="GO:0016757">
    <property type="term" value="F:glycosyltransferase activity"/>
    <property type="evidence" value="ECO:0007669"/>
    <property type="project" value="UniProtKB-KW"/>
</dbReference>
<dbReference type="InterPro" id="IPR029044">
    <property type="entry name" value="Nucleotide-diphossugar_trans"/>
</dbReference>
<dbReference type="EMBL" id="JAFMPP010000005">
    <property type="protein sequence ID" value="MBO0662457.1"/>
    <property type="molecule type" value="Genomic_DNA"/>
</dbReference>
<protein>
    <submittedName>
        <fullName evidence="4">Glycosyltransferase</fullName>
    </submittedName>
</protein>
<gene>
    <name evidence="4" type="ORF">J1C48_07715</name>
</gene>
<sequence>MKLAVVIPTRNRPNELLRLLENLSLQTRRPDRVIIIDGSDEAERGAIETGARAAWFTVDLQRHWPPSAAAQRNRGLSLVPADFDLVALIDDDVTLDPQALAIVCRWAQTLSSEIIGLGLNPEDEAAAAAPGRWKSSRLARWLGLYSDRVAVVTPSGWHTRVRRVDELTTVDWLSTCAVAWRVAAIRELRFDEFFQTYSYLEDLEFSLQAARRGRFVMLPDADYLHLPAPGGRNSRLWFGQIEIRNRLYIVHKHGLSLSRFWLGVGIRAALTLVSMIHDAGEAARLWGNLQEIAAILWGKTPGLPQESRGHLAESLRVLGDRRHDGRGHRRTRSIERNK</sequence>
<keyword evidence="3" id="KW-0808">Transferase</keyword>
<evidence type="ECO:0000313" key="4">
    <source>
        <dbReference type="EMBL" id="MBO0662457.1"/>
    </source>
</evidence>
<dbReference type="RefSeq" id="WP_207257247.1">
    <property type="nucleotide sequence ID" value="NZ_JAFMPP010000005.1"/>
</dbReference>
<dbReference type="PANTHER" id="PTHR43179">
    <property type="entry name" value="RHAMNOSYLTRANSFERASE WBBL"/>
    <property type="match status" value="1"/>
</dbReference>
<evidence type="ECO:0000256" key="1">
    <source>
        <dbReference type="ARBA" id="ARBA00006739"/>
    </source>
</evidence>
<dbReference type="Gene3D" id="3.90.550.10">
    <property type="entry name" value="Spore Coat Polysaccharide Biosynthesis Protein SpsA, Chain A"/>
    <property type="match status" value="1"/>
</dbReference>
<evidence type="ECO:0000256" key="3">
    <source>
        <dbReference type="ARBA" id="ARBA00022679"/>
    </source>
</evidence>
<comment type="caution">
    <text evidence="4">The sequence shown here is derived from an EMBL/GenBank/DDBJ whole genome shotgun (WGS) entry which is preliminary data.</text>
</comment>
<dbReference type="AlphaFoldDB" id="A0A939FVU8"/>
<evidence type="ECO:0000313" key="5">
    <source>
        <dbReference type="Proteomes" id="UP000664122"/>
    </source>
</evidence>
<accession>A0A939FVU8</accession>
<dbReference type="CDD" id="cd00761">
    <property type="entry name" value="Glyco_tranf_GTA_type"/>
    <property type="match status" value="1"/>
</dbReference>
<comment type="similarity">
    <text evidence="1">Belongs to the glycosyltransferase 2 family.</text>
</comment>
<organism evidence="4 5">
    <name type="scientific">Jiella flava</name>
    <dbReference type="NCBI Taxonomy" id="2816857"/>
    <lineage>
        <taxon>Bacteria</taxon>
        <taxon>Pseudomonadati</taxon>
        <taxon>Pseudomonadota</taxon>
        <taxon>Alphaproteobacteria</taxon>
        <taxon>Hyphomicrobiales</taxon>
        <taxon>Aurantimonadaceae</taxon>
        <taxon>Jiella</taxon>
    </lineage>
</organism>
<proteinExistence type="inferred from homology"/>
<keyword evidence="5" id="KW-1185">Reference proteome</keyword>
<dbReference type="PANTHER" id="PTHR43179:SF12">
    <property type="entry name" value="GALACTOFURANOSYLTRANSFERASE GLFT2"/>
    <property type="match status" value="1"/>
</dbReference>
<evidence type="ECO:0000256" key="2">
    <source>
        <dbReference type="ARBA" id="ARBA00022676"/>
    </source>
</evidence>
<dbReference type="SUPFAM" id="SSF53448">
    <property type="entry name" value="Nucleotide-diphospho-sugar transferases"/>
    <property type="match status" value="1"/>
</dbReference>
<dbReference type="Proteomes" id="UP000664122">
    <property type="component" value="Unassembled WGS sequence"/>
</dbReference>
<keyword evidence="2" id="KW-0328">Glycosyltransferase</keyword>
<dbReference type="Pfam" id="PF13641">
    <property type="entry name" value="Glyco_tranf_2_3"/>
    <property type="match status" value="1"/>
</dbReference>
<name>A0A939FVU8_9HYPH</name>